<evidence type="ECO:0000313" key="3">
    <source>
        <dbReference type="EMBL" id="GGX72255.1"/>
    </source>
</evidence>
<keyword evidence="4" id="KW-1185">Reference proteome</keyword>
<keyword evidence="2" id="KW-0812">Transmembrane</keyword>
<dbReference type="Proteomes" id="UP000659223">
    <property type="component" value="Unassembled WGS sequence"/>
</dbReference>
<comment type="caution">
    <text evidence="3">The sequence shown here is derived from an EMBL/GenBank/DDBJ whole genome shotgun (WGS) entry which is preliminary data.</text>
</comment>
<accession>A0ABQ2Y8Y2</accession>
<gene>
    <name evidence="3" type="ORF">GCM10010324_16910</name>
</gene>
<protein>
    <submittedName>
        <fullName evidence="3">Uncharacterized protein</fullName>
    </submittedName>
</protein>
<dbReference type="EMBL" id="BMUT01000002">
    <property type="protein sequence ID" value="GGX72255.1"/>
    <property type="molecule type" value="Genomic_DNA"/>
</dbReference>
<dbReference type="RefSeq" id="WP_190020939.1">
    <property type="nucleotide sequence ID" value="NZ_BMUT01000002.1"/>
</dbReference>
<organism evidence="3 4">
    <name type="scientific">Streptomyces hiroshimensis</name>
    <dbReference type="NCBI Taxonomy" id="66424"/>
    <lineage>
        <taxon>Bacteria</taxon>
        <taxon>Bacillati</taxon>
        <taxon>Actinomycetota</taxon>
        <taxon>Actinomycetes</taxon>
        <taxon>Kitasatosporales</taxon>
        <taxon>Streptomycetaceae</taxon>
        <taxon>Streptomyces</taxon>
    </lineage>
</organism>
<proteinExistence type="predicted"/>
<evidence type="ECO:0000256" key="2">
    <source>
        <dbReference type="SAM" id="Phobius"/>
    </source>
</evidence>
<keyword evidence="2" id="KW-1133">Transmembrane helix</keyword>
<reference evidence="4" key="1">
    <citation type="journal article" date="2019" name="Int. J. Syst. Evol. Microbiol.">
        <title>The Global Catalogue of Microorganisms (GCM) 10K type strain sequencing project: providing services to taxonomists for standard genome sequencing and annotation.</title>
        <authorList>
            <consortium name="The Broad Institute Genomics Platform"/>
            <consortium name="The Broad Institute Genome Sequencing Center for Infectious Disease"/>
            <person name="Wu L."/>
            <person name="Ma J."/>
        </authorList>
    </citation>
    <scope>NUCLEOTIDE SEQUENCE [LARGE SCALE GENOMIC DNA]</scope>
    <source>
        <strain evidence="4">JCM 4586</strain>
    </source>
</reference>
<evidence type="ECO:0000313" key="4">
    <source>
        <dbReference type="Proteomes" id="UP000659223"/>
    </source>
</evidence>
<name>A0ABQ2Y8Y2_9ACTN</name>
<sequence>MSHDGEPPPPQPPENRFWSHVWKYWVTAGLAVVLAAVLPVLFKAGPFEADEAGGRDPAPAPPPAASPSLTRPPAAGPPGPADPASPTVPGSLPRPGTPSPARTPSSPAVSARVVSVLTQGAVTPAVTKVQVNVTFKGLKGRTATIRWHTYNDVTKQSMSGDSELGSPVLAWDSTDWHPTFLVPTPSVRWQLQVTAYGPDGRQLATNHSNFTFAV</sequence>
<keyword evidence="2" id="KW-0472">Membrane</keyword>
<feature type="compositionally biased region" description="Pro residues" evidence="1">
    <location>
        <begin position="74"/>
        <end position="83"/>
    </location>
</feature>
<feature type="region of interest" description="Disordered" evidence="1">
    <location>
        <begin position="50"/>
        <end position="107"/>
    </location>
</feature>
<feature type="transmembrane region" description="Helical" evidence="2">
    <location>
        <begin position="22"/>
        <end position="42"/>
    </location>
</feature>
<evidence type="ECO:0000256" key="1">
    <source>
        <dbReference type="SAM" id="MobiDB-lite"/>
    </source>
</evidence>